<gene>
    <name evidence="7" type="ORF">BCR33DRAFT_853593</name>
</gene>
<feature type="region of interest" description="Disordered" evidence="4">
    <location>
        <begin position="605"/>
        <end position="646"/>
    </location>
</feature>
<keyword evidence="8" id="KW-1185">Reference proteome</keyword>
<sequence>MADLDDDSGLTLHAPKATRPLLANLLSTEQSDSEPSLFVSSSSGLGDQLSVSRAHDLTQTILFAPANASPFFADRHGRHVHLRGVNVCGQSKLPTAPISLSSHLQSKEFFNHKQVSFIGRPFPLQDADEHFARLKGWGLTFVRLLVTWEALEHSGPGIYDEQFIDYLICILKKADKYGIKCFIDPHQDTWSRFSGGSGAPGWTFEVAGMDITAFHAVGAAHVHNFNEDVKNPHMFWPTNYAKLACATMFTLFFAGHVLAPDLMYKGQNVGTFLQDKYIACYTHLARRLKDCKAVVGFEFMNEPHYGYIGLADINKFDSMLFFHFGPYPSALQSFALGSGMEIEVDMYIKSWPVPTRKSGTKIMNQERRSAWLNYGDCIWKRHGVWGLDSQNRPIILKPNYFTTNPKTGAPINYYNDFYMPMVRRYKAAIQSVRPDHLVFFEPIPNEDPPTLTDTDRNEQGYVYAPHWYDLKALLTKNFDGLVTFDVQGLARGTKNVLSAMYFGLAGAEVNYTGQMRNIVETGKRKVGQRPVLMGECGIPMDINEKQAFLTGDYQTHNNFLDTVITSMETNMLNFTLWNYNPGNDNTFGDHWNGEDFSIYSPNASVPASRAGSPSHSRASSPGLGGRVARAAQQAPSKLNIVTTAPSPKCATLSPSSPCDLASRRASHASLERIPTSPFEITGLAFTEGPLEGDPDHFHHVGGRALDAIIRPYASKIAGTPILSRFDLTSLVYTLEFTTVYNPREESIQEILDRSKGSSPDAYKRFLTEVFVPNFHYKFPDMQIVVKVSDGEWKYDQEKQSLVWFYDPQWKHVGDGGVVKHWLTVSTPLSYSEEAQVAASNRKGWSVWRVLWDFFEELCGKSR</sequence>
<dbReference type="GO" id="GO:0050295">
    <property type="term" value="F:steryl-beta-glucosidase activity"/>
    <property type="evidence" value="ECO:0007669"/>
    <property type="project" value="TreeGrafter"/>
</dbReference>
<dbReference type="PANTHER" id="PTHR31308:SF5">
    <property type="entry name" value="ERGOSTERYL-BETA-GLUCOSIDASE"/>
    <property type="match status" value="1"/>
</dbReference>
<evidence type="ECO:0000259" key="6">
    <source>
        <dbReference type="Pfam" id="PF18564"/>
    </source>
</evidence>
<dbReference type="Proteomes" id="UP000193642">
    <property type="component" value="Unassembled WGS sequence"/>
</dbReference>
<dbReference type="InterPro" id="IPR052066">
    <property type="entry name" value="Glycosphingolipid_Hydrolases"/>
</dbReference>
<dbReference type="SUPFAM" id="SSF51445">
    <property type="entry name" value="(Trans)glycosidases"/>
    <property type="match status" value="1"/>
</dbReference>
<name>A0A1Y2BW94_9FUNG</name>
<dbReference type="Pfam" id="PF00150">
    <property type="entry name" value="Cellulase"/>
    <property type="match status" value="1"/>
</dbReference>
<dbReference type="EMBL" id="MCGO01000041">
    <property type="protein sequence ID" value="ORY39013.1"/>
    <property type="molecule type" value="Genomic_DNA"/>
</dbReference>
<keyword evidence="2 7" id="KW-0378">Hydrolase</keyword>
<keyword evidence="3" id="KW-0326">Glycosidase</keyword>
<reference evidence="7 8" key="1">
    <citation type="submission" date="2016-07" db="EMBL/GenBank/DDBJ databases">
        <title>Pervasive Adenine N6-methylation of Active Genes in Fungi.</title>
        <authorList>
            <consortium name="DOE Joint Genome Institute"/>
            <person name="Mondo S.J."/>
            <person name="Dannebaum R.O."/>
            <person name="Kuo R.C."/>
            <person name="Labutti K."/>
            <person name="Haridas S."/>
            <person name="Kuo A."/>
            <person name="Salamov A."/>
            <person name="Ahrendt S.R."/>
            <person name="Lipzen A."/>
            <person name="Sullivan W."/>
            <person name="Andreopoulos W.B."/>
            <person name="Clum A."/>
            <person name="Lindquist E."/>
            <person name="Daum C."/>
            <person name="Ramamoorthy G.K."/>
            <person name="Gryganskyi A."/>
            <person name="Culley D."/>
            <person name="Magnuson J.K."/>
            <person name="James T.Y."/>
            <person name="O'Malley M.A."/>
            <person name="Stajich J.E."/>
            <person name="Spatafora J.W."/>
            <person name="Visel A."/>
            <person name="Grigoriev I.V."/>
        </authorList>
    </citation>
    <scope>NUCLEOTIDE SEQUENCE [LARGE SCALE GENOMIC DNA]</scope>
    <source>
        <strain evidence="7 8">JEL800</strain>
    </source>
</reference>
<dbReference type="Pfam" id="PF18564">
    <property type="entry name" value="Glyco_hydro_5_C"/>
    <property type="match status" value="1"/>
</dbReference>
<dbReference type="OrthoDB" id="9971853at2759"/>
<dbReference type="STRING" id="329046.A0A1Y2BW94"/>
<dbReference type="InterPro" id="IPR041036">
    <property type="entry name" value="GH5_C"/>
</dbReference>
<accession>A0A1Y2BW94</accession>
<evidence type="ECO:0000256" key="1">
    <source>
        <dbReference type="ARBA" id="ARBA00005641"/>
    </source>
</evidence>
<dbReference type="PANTHER" id="PTHR31308">
    <property type="match status" value="1"/>
</dbReference>
<dbReference type="GO" id="GO:0000272">
    <property type="term" value="P:polysaccharide catabolic process"/>
    <property type="evidence" value="ECO:0007669"/>
    <property type="project" value="InterPro"/>
</dbReference>
<dbReference type="GO" id="GO:1904462">
    <property type="term" value="P:ergosteryl 3-beta-D-glucoside catabolic process"/>
    <property type="evidence" value="ECO:0007669"/>
    <property type="project" value="TreeGrafter"/>
</dbReference>
<dbReference type="InterPro" id="IPR017853">
    <property type="entry name" value="GH"/>
</dbReference>
<organism evidence="7 8">
    <name type="scientific">Rhizoclosmatium globosum</name>
    <dbReference type="NCBI Taxonomy" id="329046"/>
    <lineage>
        <taxon>Eukaryota</taxon>
        <taxon>Fungi</taxon>
        <taxon>Fungi incertae sedis</taxon>
        <taxon>Chytridiomycota</taxon>
        <taxon>Chytridiomycota incertae sedis</taxon>
        <taxon>Chytridiomycetes</taxon>
        <taxon>Chytridiales</taxon>
        <taxon>Chytriomycetaceae</taxon>
        <taxon>Rhizoclosmatium</taxon>
    </lineage>
</organism>
<comment type="similarity">
    <text evidence="1">Belongs to the glycosyl hydrolase 5 (cellulase A) family.</text>
</comment>
<evidence type="ECO:0000259" key="5">
    <source>
        <dbReference type="Pfam" id="PF00150"/>
    </source>
</evidence>
<feature type="compositionally biased region" description="Polar residues" evidence="4">
    <location>
        <begin position="633"/>
        <end position="645"/>
    </location>
</feature>
<evidence type="ECO:0000313" key="7">
    <source>
        <dbReference type="EMBL" id="ORY39013.1"/>
    </source>
</evidence>
<evidence type="ECO:0000256" key="2">
    <source>
        <dbReference type="ARBA" id="ARBA00022801"/>
    </source>
</evidence>
<protein>
    <submittedName>
        <fullName evidence="7">Glycoside hydrolase</fullName>
    </submittedName>
</protein>
<evidence type="ECO:0000256" key="4">
    <source>
        <dbReference type="SAM" id="MobiDB-lite"/>
    </source>
</evidence>
<evidence type="ECO:0000256" key="3">
    <source>
        <dbReference type="ARBA" id="ARBA00023295"/>
    </source>
</evidence>
<comment type="caution">
    <text evidence="7">The sequence shown here is derived from an EMBL/GenBank/DDBJ whole genome shotgun (WGS) entry which is preliminary data.</text>
</comment>
<dbReference type="Gene3D" id="3.20.20.80">
    <property type="entry name" value="Glycosidases"/>
    <property type="match status" value="2"/>
</dbReference>
<dbReference type="InterPro" id="IPR013780">
    <property type="entry name" value="Glyco_hydro_b"/>
</dbReference>
<feature type="domain" description="Glycoside hydrolase family 5 C-terminal" evidence="6">
    <location>
        <begin position="710"/>
        <end position="803"/>
    </location>
</feature>
<evidence type="ECO:0000313" key="8">
    <source>
        <dbReference type="Proteomes" id="UP000193642"/>
    </source>
</evidence>
<dbReference type="AlphaFoldDB" id="A0A1Y2BW94"/>
<dbReference type="Gene3D" id="2.60.40.1180">
    <property type="entry name" value="Golgi alpha-mannosidase II"/>
    <property type="match status" value="1"/>
</dbReference>
<feature type="compositionally biased region" description="Polar residues" evidence="4">
    <location>
        <begin position="605"/>
        <end position="619"/>
    </location>
</feature>
<proteinExistence type="inferred from homology"/>
<feature type="domain" description="Glycoside hydrolase family 5" evidence="5">
    <location>
        <begin position="119"/>
        <end position="305"/>
    </location>
</feature>
<dbReference type="InterPro" id="IPR001547">
    <property type="entry name" value="Glyco_hydro_5"/>
</dbReference>